<name>A0A8E5N766_9CHLO</name>
<accession>A0A8E5N766</accession>
<keyword evidence="1" id="KW-0812">Transmembrane</keyword>
<keyword evidence="1" id="KW-1133">Transmembrane helix</keyword>
<keyword evidence="2" id="KW-0934">Plastid</keyword>
<feature type="transmembrane region" description="Helical" evidence="1">
    <location>
        <begin position="155"/>
        <end position="173"/>
    </location>
</feature>
<feature type="transmembrane region" description="Helical" evidence="1">
    <location>
        <begin position="37"/>
        <end position="57"/>
    </location>
</feature>
<keyword evidence="1" id="KW-0472">Membrane</keyword>
<evidence type="ECO:0000256" key="1">
    <source>
        <dbReference type="SAM" id="Phobius"/>
    </source>
</evidence>
<proteinExistence type="predicted"/>
<protein>
    <submittedName>
        <fullName evidence="2">Uncharacterized protein</fullName>
    </submittedName>
</protein>
<geneLocation type="chloroplast" evidence="2"/>
<dbReference type="AlphaFoldDB" id="A0A8E5N766"/>
<reference evidence="2" key="1">
    <citation type="submission" date="2019-01" db="EMBL/GenBank/DDBJ databases">
        <title>Complete Chloroplast Genome of Blidingia minima.</title>
        <authorList>
            <person name="Gao D."/>
        </authorList>
    </citation>
    <scope>NUCLEOTIDE SEQUENCE</scope>
</reference>
<dbReference type="EMBL" id="MK408749">
    <property type="protein sequence ID" value="QUX32880.1"/>
    <property type="molecule type" value="Genomic_DNA"/>
</dbReference>
<sequence>MIQYSTLSFSPAWDQNITYSITYPTYRPSRNNNRESVITRFGFGTFVPILTVPTLFLTRGILASAERLIAFGQIGANGAVNNVGNALRYPLVMVLRIGNSNVNQLPPAAAAIQEPGVAAHALNLTASLRQQLSSLKRMAQKVLENQEMSFSFNEAFSNGIIIALTTTALTIFLRKFTVSVLPKTTDLIIPKSDETVQITQGFIILKQRLLTTMSSHIVLMAVYQPELTAYFYCMGIVSTVAFSIIGATFVFLQAKKKINRLLLTS</sequence>
<feature type="transmembrane region" description="Helical" evidence="1">
    <location>
        <begin position="229"/>
        <end position="252"/>
    </location>
</feature>
<keyword evidence="2" id="KW-0150">Chloroplast</keyword>
<gene>
    <name evidence="2" type="primary">ORF265</name>
</gene>
<evidence type="ECO:0000313" key="2">
    <source>
        <dbReference type="EMBL" id="QUX32880.1"/>
    </source>
</evidence>
<organism evidence="2">
    <name type="scientific">Blidingia minima</name>
    <dbReference type="NCBI Taxonomy" id="63414"/>
    <lineage>
        <taxon>Eukaryota</taxon>
        <taxon>Viridiplantae</taxon>
        <taxon>Chlorophyta</taxon>
        <taxon>core chlorophytes</taxon>
        <taxon>Ulvophyceae</taxon>
        <taxon>OUU clade</taxon>
        <taxon>Ulvales</taxon>
        <taxon>Ulvaceae</taxon>
        <taxon>Blidingia</taxon>
    </lineage>
</organism>